<reference evidence="1 2" key="1">
    <citation type="submission" date="2018-08" db="EMBL/GenBank/DDBJ databases">
        <title>A genome reference for cultivated species of the human gut microbiota.</title>
        <authorList>
            <person name="Zou Y."/>
            <person name="Xue W."/>
            <person name="Luo G."/>
        </authorList>
    </citation>
    <scope>NUCLEOTIDE SEQUENCE [LARGE SCALE GENOMIC DNA]</scope>
    <source>
        <strain evidence="1 2">AF24-12</strain>
    </source>
</reference>
<proteinExistence type="predicted"/>
<name>A0A3R6AKB5_9BACT</name>
<accession>A0A3R6AKB5</accession>
<dbReference type="PANTHER" id="PTHR37835">
    <property type="entry name" value="ALPHA-CLOSTRIPAIN"/>
    <property type="match status" value="1"/>
</dbReference>
<dbReference type="RefSeq" id="WP_118086257.1">
    <property type="nucleotide sequence ID" value="NZ_QRVA01000078.1"/>
</dbReference>
<comment type="caution">
    <text evidence="1">The sequence shown here is derived from an EMBL/GenBank/DDBJ whole genome shotgun (WGS) entry which is preliminary data.</text>
</comment>
<dbReference type="AlphaFoldDB" id="A0A3R6AKB5"/>
<evidence type="ECO:0000313" key="1">
    <source>
        <dbReference type="EMBL" id="RGS09867.1"/>
    </source>
</evidence>
<dbReference type="PANTHER" id="PTHR37835:SF1">
    <property type="entry name" value="ALPHA-CLOSTRIPAIN"/>
    <property type="match status" value="1"/>
</dbReference>
<dbReference type="Gene3D" id="3.40.50.11970">
    <property type="match status" value="1"/>
</dbReference>
<sequence>MNINKNKLSHIIFIFITLASLTIVISCSSEEKIVVPKEENEQTVIMFFPWSSNLLPYFQQNIKDFSKSIEERGSQNTRVMVCLATTPNTADLMELKYDNGSCIVENIRTYDNQRFTSQEGISNILKAIKEYAPGKKYGLIIGCHGMGWLPVIHTKSNETQEIFHYNVSNGPMTRYFGGLTQEYQIETSVLAQAILESGITMEYILFDDCYMSSIEVAYDLKDVTKYLIASPTEVMAYGFPYHECGKYLIGNVDYEGVIQAFYEFYSQYTYPYGTAAVTNCQELEQLANIVKRINIENQNNNISANSIQVMDGYTPTIFFDFEDYINKICNDSVILDEFSNQLRKTILFKCHTPQYYSAFKGILPINHYSGITTSDPSSNRLSNPKIYTRWYNATH</sequence>
<protein>
    <submittedName>
        <fullName evidence="1">Clostripain family protein</fullName>
    </submittedName>
</protein>
<evidence type="ECO:0000313" key="2">
    <source>
        <dbReference type="Proteomes" id="UP000283872"/>
    </source>
</evidence>
<dbReference type="PROSITE" id="PS51257">
    <property type="entry name" value="PROKAR_LIPOPROTEIN"/>
    <property type="match status" value="1"/>
</dbReference>
<dbReference type="EMBL" id="QRVA01000078">
    <property type="protein sequence ID" value="RGS09867.1"/>
    <property type="molecule type" value="Genomic_DNA"/>
</dbReference>
<dbReference type="InterPro" id="IPR005077">
    <property type="entry name" value="Peptidase_C11"/>
</dbReference>
<organism evidence="1 2">
    <name type="scientific">Segatella copri</name>
    <dbReference type="NCBI Taxonomy" id="165179"/>
    <lineage>
        <taxon>Bacteria</taxon>
        <taxon>Pseudomonadati</taxon>
        <taxon>Bacteroidota</taxon>
        <taxon>Bacteroidia</taxon>
        <taxon>Bacteroidales</taxon>
        <taxon>Prevotellaceae</taxon>
        <taxon>Segatella</taxon>
    </lineage>
</organism>
<dbReference type="Pfam" id="PF03415">
    <property type="entry name" value="Peptidase_C11"/>
    <property type="match status" value="1"/>
</dbReference>
<gene>
    <name evidence="1" type="ORF">DWY11_15645</name>
</gene>
<dbReference type="Proteomes" id="UP000283872">
    <property type="component" value="Unassembled WGS sequence"/>
</dbReference>